<reference evidence="2 3" key="1">
    <citation type="submission" date="2019-01" db="EMBL/GenBank/DDBJ databases">
        <title>Mucilaginibacter antarcticum sp. nov., isolated from antarctic soil.</title>
        <authorList>
            <person name="Yan Y.-Q."/>
            <person name="Du Z.-J."/>
        </authorList>
    </citation>
    <scope>NUCLEOTIDE SEQUENCE [LARGE SCALE GENOMIC DNA]</scope>
    <source>
        <strain evidence="2 3">F01003</strain>
    </source>
</reference>
<evidence type="ECO:0000313" key="3">
    <source>
        <dbReference type="Proteomes" id="UP000286701"/>
    </source>
</evidence>
<keyword evidence="1" id="KW-1133">Transmembrane helix</keyword>
<dbReference type="PANTHER" id="PTHR37947:SF1">
    <property type="entry name" value="BLL2462 PROTEIN"/>
    <property type="match status" value="1"/>
</dbReference>
<dbReference type="Proteomes" id="UP000286701">
    <property type="component" value="Unassembled WGS sequence"/>
</dbReference>
<organism evidence="2 3">
    <name type="scientific">Mucilaginibacter gilvus</name>
    <dbReference type="NCBI Taxonomy" id="2305909"/>
    <lineage>
        <taxon>Bacteria</taxon>
        <taxon>Pseudomonadati</taxon>
        <taxon>Bacteroidota</taxon>
        <taxon>Sphingobacteriia</taxon>
        <taxon>Sphingobacteriales</taxon>
        <taxon>Sphingobacteriaceae</taxon>
        <taxon>Mucilaginibacter</taxon>
    </lineage>
</organism>
<accession>A0A3S3UVP2</accession>
<protein>
    <recommendedName>
        <fullName evidence="4">Aerotolerance regulator N-terminal domain-containing protein</fullName>
    </recommendedName>
</protein>
<dbReference type="PANTHER" id="PTHR37947">
    <property type="entry name" value="BLL2462 PROTEIN"/>
    <property type="match status" value="1"/>
</dbReference>
<feature type="transmembrane region" description="Helical" evidence="1">
    <location>
        <begin position="6"/>
        <end position="23"/>
    </location>
</feature>
<evidence type="ECO:0000256" key="1">
    <source>
        <dbReference type="SAM" id="Phobius"/>
    </source>
</evidence>
<keyword evidence="1" id="KW-0472">Membrane</keyword>
<proteinExistence type="predicted"/>
<name>A0A3S3UVP2_9SPHI</name>
<keyword evidence="3" id="KW-1185">Reference proteome</keyword>
<dbReference type="OrthoDB" id="980086at2"/>
<evidence type="ECO:0000313" key="2">
    <source>
        <dbReference type="EMBL" id="RWY55582.1"/>
    </source>
</evidence>
<dbReference type="EMBL" id="SBIW01000002">
    <property type="protein sequence ID" value="RWY55582.1"/>
    <property type="molecule type" value="Genomic_DNA"/>
</dbReference>
<evidence type="ECO:0008006" key="4">
    <source>
        <dbReference type="Google" id="ProtNLM"/>
    </source>
</evidence>
<sequence length="593" mass="65047">MMQANWTYIVIGLCILLVVFLVWQEVSRASKKWLILRIIAVLAAAAMLACIALPLSYSKDAAANESEGLVLLTPGFSADSLKSIANQQVFAIDKDVKKAYPKAKLLSGPDEIVDTLKTGPIHIYGNGLSEFELSGLGKTAAVFHQSPLPAGVISIYWNQKLKTGEEFSIQGNYNNTSAQKIKLLLKGLNTILDTVTIKPNGQFDFELESLPKNAGRIVYNLQSVTNGDTINLGSIPVQIDVVKPLRVLMLSASPDFETKFLKNWLSENGYVIAARSTISTGKFNSEYINLPQFPLERLSAPALNKFDVVIGDLSVLNSLSPAESVALKQEVENRGLGIIVRADSVGKTSWLQKVFPVERSTGKEATSRLIINGKKSASAQLNTGNTFIRYQNGTQPLVLTNQNRILANSGIAGAGKMVFTTLNNTYSWVLAGNRQDYPALWSALIGKAARRDTTLQNTVYTPGFPIIGQPVQLQVANGSQSALLINGEAVAAEQNSAMPFERRADYWPARSGWQSLVQNGKTEWWYAHDKTDWEGVQAAAKIAATATYARENQPGHIVTKQIHQKLRIEVPKIYFYILLLAACTFLWVEKKLS</sequence>
<dbReference type="AlphaFoldDB" id="A0A3S3UVP2"/>
<gene>
    <name evidence="2" type="ORF">EPL05_04185</name>
</gene>
<comment type="caution">
    <text evidence="2">The sequence shown here is derived from an EMBL/GenBank/DDBJ whole genome shotgun (WGS) entry which is preliminary data.</text>
</comment>
<keyword evidence="1" id="KW-0812">Transmembrane</keyword>
<feature type="transmembrane region" description="Helical" evidence="1">
    <location>
        <begin position="35"/>
        <end position="57"/>
    </location>
</feature>
<dbReference type="RefSeq" id="WP_128532404.1">
    <property type="nucleotide sequence ID" value="NZ_SBIW01000002.1"/>
</dbReference>